<gene>
    <name evidence="2" type="ORF">Cop2CBH44_29140</name>
</gene>
<evidence type="ECO:0000313" key="2">
    <source>
        <dbReference type="EMBL" id="BCI64561.1"/>
    </source>
</evidence>
<keyword evidence="1" id="KW-0472">Membrane</keyword>
<dbReference type="SUPFAM" id="SSF117281">
    <property type="entry name" value="Kelch motif"/>
    <property type="match status" value="1"/>
</dbReference>
<dbReference type="GO" id="GO:0006355">
    <property type="term" value="P:regulation of DNA-templated transcription"/>
    <property type="evidence" value="ECO:0007669"/>
    <property type="project" value="TreeGrafter"/>
</dbReference>
<dbReference type="InterPro" id="IPR051677">
    <property type="entry name" value="AfsR-DnrI-RedD_regulator"/>
</dbReference>
<keyword evidence="1" id="KW-0812">Transmembrane</keyword>
<dbReference type="Gene3D" id="1.10.10.10">
    <property type="entry name" value="Winged helix-like DNA-binding domain superfamily/Winged helix DNA-binding domain"/>
    <property type="match status" value="1"/>
</dbReference>
<dbReference type="PANTHER" id="PTHR35807">
    <property type="entry name" value="TRANSCRIPTIONAL REGULATOR REDD-RELATED"/>
    <property type="match status" value="1"/>
</dbReference>
<evidence type="ECO:0000313" key="3">
    <source>
        <dbReference type="Proteomes" id="UP000594042"/>
    </source>
</evidence>
<protein>
    <recommendedName>
        <fullName evidence="4">DNA-binding transcriptional activator</fullName>
    </recommendedName>
</protein>
<dbReference type="EMBL" id="AP023322">
    <property type="protein sequence ID" value="BCI64561.1"/>
    <property type="molecule type" value="Genomic_DNA"/>
</dbReference>
<name>A0A7G1I1T9_9BACT</name>
<dbReference type="Proteomes" id="UP000594042">
    <property type="component" value="Chromosome"/>
</dbReference>
<dbReference type="KEGG" id="copr:Cop2CBH44_29140"/>
<keyword evidence="3" id="KW-1185">Reference proteome</keyword>
<dbReference type="InterPro" id="IPR036388">
    <property type="entry name" value="WH-like_DNA-bd_sf"/>
</dbReference>
<evidence type="ECO:0008006" key="4">
    <source>
        <dbReference type="Google" id="ProtNLM"/>
    </source>
</evidence>
<reference evidence="3" key="1">
    <citation type="submission" date="2020-07" db="EMBL/GenBank/DDBJ databases">
        <title>Complete genome sequencing of Coprobacter sp. strain 2CBH44.</title>
        <authorList>
            <person name="Sakamoto M."/>
            <person name="Murakami T."/>
            <person name="Mori H."/>
        </authorList>
    </citation>
    <scope>NUCLEOTIDE SEQUENCE [LARGE SCALE GENOMIC DNA]</scope>
    <source>
        <strain evidence="3">2CBH44</strain>
    </source>
</reference>
<dbReference type="Gene3D" id="2.120.10.80">
    <property type="entry name" value="Kelch-type beta propeller"/>
    <property type="match status" value="1"/>
</dbReference>
<sequence length="821" mass="94973">MFVLLFSISFVYGEGREVGLHFNSHTHLAEKRTTLELDNGEGIRLRRTLTFSFDMEVRKENTIYGFVFRMISDNDKNIDFMFSLDSLYQPFPELIVDNDIYPLAKKVQVKKSIPVKITLSREDNRILLVYNNSVFEVPYSFGDIEKFYVSFGKCRRGKYTSNDVAPVNLKNIRVYDDNKLIRNWLLSRHQGNICYDEVKGKMAVAQYPSWLIDDYWKWKEVVTKRIENNVQFAFDSKNTILYIVPDEMQITALDLKTVTEKIIKVKKGYPAASNYSQMVMDTIDNKLISFNLDNESLSTFSFADQTWSSTQKPLYESIYWHHASLYSSKDSCIYTFGGYGGYKYNNTLIRCFWPENRWEKRRIDEIFPRYSAAISLVGENLYIFGGRGSKTGRQELSTEYTYDLHKINIHTGKVSFVGDFAMDNITYLPAENMIFNEQDSSFYLLANLDGARLIRLSLRDKKAYHMGDAIPGNMSSLHLYRNLLYSSRESKLYAVYDKVPQNGIKTISIYSMKYPPLREEDTLQLANSGEDYQNMIIISSLIFLVGSLFLILSFRKKRKQRKRNVALSETLVANEILHYDISFHSICLLGGFSVRNKKGEDITAHFTPTLRQLLLVLILYTYGGKKGILSSKLDELLWGDKDESSARNNRNVSIRKLRVILEEVGDITIHNHNNYWEIIFGENVFCDYKELSQFLQDTRKLKDPEDFSRFMELAFRGTLLPNMQIDWIDPFKAGLSSEVIDILLAVSVQSDYDSPRMQIKIADAIFANDPLNEEALSIKCVALFNSGKTGIAKNTYDKFCKEYKSLLNESYPVSFNSIIKK</sequence>
<evidence type="ECO:0000256" key="1">
    <source>
        <dbReference type="SAM" id="Phobius"/>
    </source>
</evidence>
<keyword evidence="1" id="KW-1133">Transmembrane helix</keyword>
<proteinExistence type="predicted"/>
<dbReference type="InterPro" id="IPR015915">
    <property type="entry name" value="Kelch-typ_b-propeller"/>
</dbReference>
<accession>A0A7G1I1T9</accession>
<dbReference type="PANTHER" id="PTHR35807:SF1">
    <property type="entry name" value="TRANSCRIPTIONAL REGULATOR REDD"/>
    <property type="match status" value="1"/>
</dbReference>
<dbReference type="GO" id="GO:0003677">
    <property type="term" value="F:DNA binding"/>
    <property type="evidence" value="ECO:0007669"/>
    <property type="project" value="TreeGrafter"/>
</dbReference>
<dbReference type="AlphaFoldDB" id="A0A7G1I1T9"/>
<feature type="transmembrane region" description="Helical" evidence="1">
    <location>
        <begin position="535"/>
        <end position="554"/>
    </location>
</feature>
<organism evidence="2 3">
    <name type="scientific">Coprobacter secundus subsp. similis</name>
    <dbReference type="NCBI Taxonomy" id="2751153"/>
    <lineage>
        <taxon>Bacteria</taxon>
        <taxon>Pseudomonadati</taxon>
        <taxon>Bacteroidota</taxon>
        <taxon>Bacteroidia</taxon>
        <taxon>Bacteroidales</taxon>
        <taxon>Barnesiellaceae</taxon>
        <taxon>Coprobacter</taxon>
    </lineage>
</organism>